<dbReference type="RefSeq" id="WP_308450019.1">
    <property type="nucleotide sequence ID" value="NZ_JAJEQC010000018.1"/>
</dbReference>
<evidence type="ECO:0000313" key="2">
    <source>
        <dbReference type="Proteomes" id="UP001199424"/>
    </source>
</evidence>
<evidence type="ECO:0008006" key="3">
    <source>
        <dbReference type="Google" id="ProtNLM"/>
    </source>
</evidence>
<sequence>MDVPAQEEVGHWEDNYIWECDWVYQCNGCGQIFDTENGAADHNLTECFDGNYTCGSYTMISGEPYKHYTGEKYWVVDTPAQEEVGHWEYR</sequence>
<dbReference type="EMBL" id="JAJEQC010000018">
    <property type="protein sequence ID" value="MCC2137879.1"/>
    <property type="molecule type" value="Genomic_DNA"/>
</dbReference>
<proteinExistence type="predicted"/>
<reference evidence="1" key="1">
    <citation type="submission" date="2021-10" db="EMBL/GenBank/DDBJ databases">
        <title>Anaerobic single-cell dispensing facilitates the cultivation of human gut bacteria.</title>
        <authorList>
            <person name="Afrizal A."/>
        </authorList>
    </citation>
    <scope>NUCLEOTIDE SEQUENCE</scope>
    <source>
        <strain evidence="1">CLA-AA-H250</strain>
    </source>
</reference>
<dbReference type="AlphaFoldDB" id="A0AAE3AJN0"/>
<gene>
    <name evidence="1" type="ORF">LKD31_12825</name>
</gene>
<dbReference type="Proteomes" id="UP001199424">
    <property type="component" value="Unassembled WGS sequence"/>
</dbReference>
<comment type="caution">
    <text evidence="1">The sequence shown here is derived from an EMBL/GenBank/DDBJ whole genome shotgun (WGS) entry which is preliminary data.</text>
</comment>
<organism evidence="1 2">
    <name type="scientific">Hominenteromicrobium mulieris</name>
    <dbReference type="NCBI Taxonomy" id="2885357"/>
    <lineage>
        <taxon>Bacteria</taxon>
        <taxon>Bacillati</taxon>
        <taxon>Bacillota</taxon>
        <taxon>Clostridia</taxon>
        <taxon>Eubacteriales</taxon>
        <taxon>Oscillospiraceae</taxon>
        <taxon>Hominenteromicrobium</taxon>
    </lineage>
</organism>
<evidence type="ECO:0000313" key="1">
    <source>
        <dbReference type="EMBL" id="MCC2137879.1"/>
    </source>
</evidence>
<keyword evidence="2" id="KW-1185">Reference proteome</keyword>
<protein>
    <recommendedName>
        <fullName evidence="3">C2H2-type domain-containing protein</fullName>
    </recommendedName>
</protein>
<name>A0AAE3AJN0_9FIRM</name>
<accession>A0AAE3AJN0</accession>